<evidence type="ECO:0008006" key="3">
    <source>
        <dbReference type="Google" id="ProtNLM"/>
    </source>
</evidence>
<accession>A0A9Q0S894</accession>
<dbReference type="EMBL" id="WJQU01000001">
    <property type="protein sequence ID" value="KAJ6647723.1"/>
    <property type="molecule type" value="Genomic_DNA"/>
</dbReference>
<proteinExistence type="predicted"/>
<comment type="caution">
    <text evidence="1">The sequence shown here is derived from an EMBL/GenBank/DDBJ whole genome shotgun (WGS) entry which is preliminary data.</text>
</comment>
<reference evidence="1" key="1">
    <citation type="submission" date="2022-07" db="EMBL/GenBank/DDBJ databases">
        <authorList>
            <person name="Trinca V."/>
            <person name="Uliana J.V.C."/>
            <person name="Torres T.T."/>
            <person name="Ward R.J."/>
            <person name="Monesi N."/>
        </authorList>
    </citation>
    <scope>NUCLEOTIDE SEQUENCE</scope>
    <source>
        <strain evidence="1">HSMRA1968</strain>
        <tissue evidence="1">Whole embryos</tissue>
    </source>
</reference>
<evidence type="ECO:0000313" key="1">
    <source>
        <dbReference type="EMBL" id="KAJ6647723.1"/>
    </source>
</evidence>
<keyword evidence="2" id="KW-1185">Reference proteome</keyword>
<sequence>MTEDEEKINSIEMEAPSNSVIMNDDYVLHVVKKLNFNDKLGCRLVSNQFKRVVDSITSQKLIVFDRTPIRNGKFAITDEKYTEADAAYVLDLGRFFSSKFIIRCLASIRKLVINGLDEMKFNINVTYKQLIHLELSNLHISTPTILTSPNLKKLSLSNVSLDSAGRDHFSRLGLNALKSKLQHFRTMDILPFECEMELYRKLHLSGVLNELQTLDCHLMSFKTLIYISKNFPQLKTINARFVTCRDKMIDLMRSGIVELVRMLRSDLKVFFFGIPLNEQTAEMIDKFFCSFAFSLNFLPDTVTVKMNSDWDDFNETYGEHMHLFDGFFKLVDTVFYEDRLNDKSIIDRFTSVRQTYYQFWLDIRHDLPDRFKLHPNITHLCLYSFPDGHYNNDILDMVPIHCKNLVSLDMDNWEADVNYKFLLNLRSIQMIKLRTLFAFDKTLYLDMLRTLTKLSFLEIWYEETDAVTKEQLSAFKHTVEDFINNELKFDDCLFRIQSHHRTSYVGNEKFSFVRIVMKRPSRDCVCNSITASEEDVRKMMWCVGYKRKHPESSFEVDRCDLKYGKGRKEN</sequence>
<dbReference type="Gene3D" id="3.80.10.10">
    <property type="entry name" value="Ribonuclease Inhibitor"/>
    <property type="match status" value="1"/>
</dbReference>
<dbReference type="InterPro" id="IPR032675">
    <property type="entry name" value="LRR_dom_sf"/>
</dbReference>
<organism evidence="1 2">
    <name type="scientific">Pseudolycoriella hygida</name>
    <dbReference type="NCBI Taxonomy" id="35572"/>
    <lineage>
        <taxon>Eukaryota</taxon>
        <taxon>Metazoa</taxon>
        <taxon>Ecdysozoa</taxon>
        <taxon>Arthropoda</taxon>
        <taxon>Hexapoda</taxon>
        <taxon>Insecta</taxon>
        <taxon>Pterygota</taxon>
        <taxon>Neoptera</taxon>
        <taxon>Endopterygota</taxon>
        <taxon>Diptera</taxon>
        <taxon>Nematocera</taxon>
        <taxon>Sciaroidea</taxon>
        <taxon>Sciaridae</taxon>
        <taxon>Pseudolycoriella</taxon>
    </lineage>
</organism>
<dbReference type="SUPFAM" id="SSF52047">
    <property type="entry name" value="RNI-like"/>
    <property type="match status" value="1"/>
</dbReference>
<dbReference type="AlphaFoldDB" id="A0A9Q0S894"/>
<protein>
    <recommendedName>
        <fullName evidence="3">F-box domain-containing protein</fullName>
    </recommendedName>
</protein>
<gene>
    <name evidence="1" type="ORF">Bhyg_02946</name>
</gene>
<dbReference type="OrthoDB" id="7775936at2759"/>
<dbReference type="Proteomes" id="UP001151699">
    <property type="component" value="Chromosome A"/>
</dbReference>
<evidence type="ECO:0000313" key="2">
    <source>
        <dbReference type="Proteomes" id="UP001151699"/>
    </source>
</evidence>
<name>A0A9Q0S894_9DIPT</name>